<comment type="similarity">
    <text evidence="1 5">Belongs to the EF-Ts family.</text>
</comment>
<reference evidence="7 8" key="1">
    <citation type="journal article" date="2016" name="Nat. Commun.">
        <title>Thousands of microbial genomes shed light on interconnected biogeochemical processes in an aquifer system.</title>
        <authorList>
            <person name="Anantharaman K."/>
            <person name="Brown C.T."/>
            <person name="Hug L.A."/>
            <person name="Sharon I."/>
            <person name="Castelle C.J."/>
            <person name="Probst A.J."/>
            <person name="Thomas B.C."/>
            <person name="Singh A."/>
            <person name="Wilkins M.J."/>
            <person name="Karaoz U."/>
            <person name="Brodie E.L."/>
            <person name="Williams K.H."/>
            <person name="Hubbard S.S."/>
            <person name="Banfield J.F."/>
        </authorList>
    </citation>
    <scope>NUCLEOTIDE SEQUENCE [LARGE SCALE GENOMIC DNA]</scope>
</reference>
<dbReference type="Gene3D" id="1.10.8.10">
    <property type="entry name" value="DNA helicase RuvA subunit, C-terminal domain"/>
    <property type="match status" value="1"/>
</dbReference>
<dbReference type="GO" id="GO:0003746">
    <property type="term" value="F:translation elongation factor activity"/>
    <property type="evidence" value="ECO:0007669"/>
    <property type="project" value="UniProtKB-UniRule"/>
</dbReference>
<dbReference type="EMBL" id="MFTO01000013">
    <property type="protein sequence ID" value="OGI63710.1"/>
    <property type="molecule type" value="Genomic_DNA"/>
</dbReference>
<comment type="subcellular location">
    <subcellularLocation>
        <location evidence="5">Cytoplasm</location>
    </subcellularLocation>
</comment>
<keyword evidence="4 5" id="KW-0648">Protein biosynthesis</keyword>
<dbReference type="Gene3D" id="1.10.286.20">
    <property type="match status" value="1"/>
</dbReference>
<evidence type="ECO:0000256" key="3">
    <source>
        <dbReference type="ARBA" id="ARBA00022768"/>
    </source>
</evidence>
<dbReference type="SUPFAM" id="SSF46934">
    <property type="entry name" value="UBA-like"/>
    <property type="match status" value="1"/>
</dbReference>
<comment type="caution">
    <text evidence="7">The sequence shown here is derived from an EMBL/GenBank/DDBJ whole genome shotgun (WGS) entry which is preliminary data.</text>
</comment>
<name>A0A1F6V201_9BACT</name>
<evidence type="ECO:0000313" key="8">
    <source>
        <dbReference type="Proteomes" id="UP000178985"/>
    </source>
</evidence>
<comment type="function">
    <text evidence="5">Associates with the EF-Tu.GDP complex and induces the exchange of GDP to GTP. It remains bound to the aminoacyl-tRNA.EF-Tu.GTP complex up to the GTP hydrolysis stage on the ribosome.</text>
</comment>
<dbReference type="PANTHER" id="PTHR11741:SF0">
    <property type="entry name" value="ELONGATION FACTOR TS, MITOCHONDRIAL"/>
    <property type="match status" value="1"/>
</dbReference>
<gene>
    <name evidence="5" type="primary">tsf</name>
    <name evidence="7" type="ORF">A2733_01940</name>
</gene>
<feature type="region of interest" description="Involved in Mg(2+) ion dislocation from EF-Tu" evidence="5">
    <location>
        <begin position="81"/>
        <end position="84"/>
    </location>
</feature>
<feature type="domain" description="Translation elongation factor EFTs/EF1B dimerisation" evidence="6">
    <location>
        <begin position="73"/>
        <end position="257"/>
    </location>
</feature>
<sequence>MSVNVTTELVKELRDATGISVMQCRRALIEAEGDMKKALAILKKTSSDIALKKADRVATDGAVMIKTNGAKTVLLALHCETDFVSRNEDFTNLLSSLIDLALTKGIEEMKKVAKDMIDSVIQKTGEKIELGEVYEIRGEVVGSYVHNNKIGIIVSLVGGNQELAKDIAMHVAAMKPEYITDNDINEETKKTMTEIFEKEVAKIDKPEEIKKKMLEGKINTYFKEKTLKSQPFIKNPDETVGQLLERNKAKIIEVKRYFI</sequence>
<accession>A0A1F6V201</accession>
<dbReference type="SUPFAM" id="SSF54713">
    <property type="entry name" value="Elongation factor Ts (EF-Ts), dimerisation domain"/>
    <property type="match status" value="1"/>
</dbReference>
<evidence type="ECO:0000313" key="7">
    <source>
        <dbReference type="EMBL" id="OGI63710.1"/>
    </source>
</evidence>
<dbReference type="FunFam" id="1.10.8.10:FF:000001">
    <property type="entry name" value="Elongation factor Ts"/>
    <property type="match status" value="1"/>
</dbReference>
<evidence type="ECO:0000256" key="5">
    <source>
        <dbReference type="HAMAP-Rule" id="MF_00050"/>
    </source>
</evidence>
<dbReference type="Pfam" id="PF00889">
    <property type="entry name" value="EF_TS"/>
    <property type="match status" value="1"/>
</dbReference>
<dbReference type="HAMAP" id="MF_00050">
    <property type="entry name" value="EF_Ts"/>
    <property type="match status" value="1"/>
</dbReference>
<keyword evidence="5" id="KW-0963">Cytoplasm</keyword>
<dbReference type="InterPro" id="IPR001816">
    <property type="entry name" value="Transl_elong_EFTs/EF1B"/>
</dbReference>
<dbReference type="Proteomes" id="UP000178985">
    <property type="component" value="Unassembled WGS sequence"/>
</dbReference>
<dbReference type="InterPro" id="IPR014039">
    <property type="entry name" value="Transl_elong_EFTs/EF1B_dimer"/>
</dbReference>
<protein>
    <recommendedName>
        <fullName evidence="2 5">Elongation factor Ts</fullName>
        <shortName evidence="5">EF-Ts</shortName>
    </recommendedName>
</protein>
<organism evidence="7 8">
    <name type="scientific">Candidatus Nomurabacteria bacterium RIFCSPHIGHO2_01_FULL_40_20</name>
    <dbReference type="NCBI Taxonomy" id="1801738"/>
    <lineage>
        <taxon>Bacteria</taxon>
        <taxon>Candidatus Nomuraibacteriota</taxon>
    </lineage>
</organism>
<keyword evidence="3 5" id="KW-0251">Elongation factor</keyword>
<dbReference type="InterPro" id="IPR036402">
    <property type="entry name" value="EF-Ts_dimer_sf"/>
</dbReference>
<evidence type="ECO:0000256" key="2">
    <source>
        <dbReference type="ARBA" id="ARBA00016956"/>
    </source>
</evidence>
<dbReference type="GO" id="GO:0005737">
    <property type="term" value="C:cytoplasm"/>
    <property type="evidence" value="ECO:0007669"/>
    <property type="project" value="UniProtKB-SubCell"/>
</dbReference>
<evidence type="ECO:0000259" key="6">
    <source>
        <dbReference type="Pfam" id="PF00889"/>
    </source>
</evidence>
<dbReference type="PANTHER" id="PTHR11741">
    <property type="entry name" value="ELONGATION FACTOR TS"/>
    <property type="match status" value="1"/>
</dbReference>
<dbReference type="AlphaFoldDB" id="A0A1F6V201"/>
<dbReference type="Gene3D" id="3.30.479.20">
    <property type="entry name" value="Elongation factor Ts, dimerisation domain"/>
    <property type="match status" value="2"/>
</dbReference>
<evidence type="ECO:0000256" key="4">
    <source>
        <dbReference type="ARBA" id="ARBA00022917"/>
    </source>
</evidence>
<evidence type="ECO:0000256" key="1">
    <source>
        <dbReference type="ARBA" id="ARBA00005532"/>
    </source>
</evidence>
<dbReference type="InterPro" id="IPR009060">
    <property type="entry name" value="UBA-like_sf"/>
</dbReference>
<proteinExistence type="inferred from homology"/>
<dbReference type="NCBIfam" id="TIGR00116">
    <property type="entry name" value="tsf"/>
    <property type="match status" value="1"/>
</dbReference>